<evidence type="ECO:0000313" key="15">
    <source>
        <dbReference type="RefSeq" id="NP_001161581.1"/>
    </source>
</evidence>
<dbReference type="Pfam" id="PF14580">
    <property type="entry name" value="LRR_9"/>
    <property type="match status" value="1"/>
</dbReference>
<gene>
    <name evidence="15" type="primary">LOC100313649</name>
</gene>
<protein>
    <recommendedName>
        <fullName evidence="11">Dynein regulatory complex subunit 3</fullName>
    </recommendedName>
</protein>
<dbReference type="PANTHER" id="PTHR45973:SF12">
    <property type="entry name" value="DYNEIN REGULATORY COMPLEX SUBUNIT 3"/>
    <property type="match status" value="1"/>
</dbReference>
<dbReference type="GO" id="GO:0005929">
    <property type="term" value="C:cilium"/>
    <property type="evidence" value="ECO:0007669"/>
    <property type="project" value="TreeGrafter"/>
</dbReference>
<evidence type="ECO:0000256" key="3">
    <source>
        <dbReference type="ARBA" id="ARBA00022614"/>
    </source>
</evidence>
<proteinExistence type="evidence at transcript level"/>
<comment type="subcellular location">
    <subcellularLocation>
        <location evidence="1">Cytoplasm</location>
        <location evidence="1">Cytoskeleton</location>
        <location evidence="1">Flagellum axoneme</location>
    </subcellularLocation>
</comment>
<reference evidence="13" key="1">
    <citation type="submission" date="2009-10" db="EMBL/GenBank/DDBJ databases">
        <authorList>
            <person name="Freeman R.M.Jr."/>
            <person name="Wu M.M."/>
            <person name="Gerhart J.J."/>
        </authorList>
    </citation>
    <scope>NUCLEOTIDE SEQUENCE</scope>
</reference>
<dbReference type="InterPro" id="IPR001611">
    <property type="entry name" value="Leu-rich_rpt"/>
</dbReference>
<evidence type="ECO:0000313" key="14">
    <source>
        <dbReference type="Proteomes" id="UP000694865"/>
    </source>
</evidence>
<dbReference type="Gene3D" id="3.80.10.10">
    <property type="entry name" value="Ribonuclease Inhibitor"/>
    <property type="match status" value="1"/>
</dbReference>
<evidence type="ECO:0000256" key="11">
    <source>
        <dbReference type="ARBA" id="ARBA00040950"/>
    </source>
</evidence>
<keyword evidence="7" id="KW-0969">Cilium</keyword>
<evidence type="ECO:0000256" key="2">
    <source>
        <dbReference type="ARBA" id="ARBA00022490"/>
    </source>
</evidence>
<name>D1LX59_SACKO</name>
<dbReference type="GeneID" id="100313649"/>
<evidence type="ECO:0000256" key="9">
    <source>
        <dbReference type="ARBA" id="ARBA00023273"/>
    </source>
</evidence>
<keyword evidence="6 12" id="KW-0175">Coiled coil</keyword>
<sequence>MSRLYDTVEPAVIDEEMLLKAVEEQGPKEEAGRIAKQEGIDFCDVVQLRLDFKNILKIDNLWQFTRLTKLQLDNNIIEKIEGLDQLVNLIWLDLSFNNIEIIEGFDKLTKLEDLTLYNNRISVIENMDALTKLHVLSVGNNNIEQLENVKYLRRFKNLQTLNLSGNEFCDDGNYKAYIVAHIPSLVYLDFRLIDESTRVAANEQYKYSIEELEADENAEERKRVSEKEKQDLFELHKSAYVENLNGPFLFDSMFFDDTEGPKLASLPGVEELLITFKEKFTEICQQLFEFGLQEHAKRKKEVSEFFECIEDAKKENKDIAAEKIDSFLAYKKKLFSEIQHMSDQKVLDSRIEEYHKEVNVIWDQLMGYELQLVDQLEETIKEFDRNMADMVSLFVENVQAQISQCRELENQHHEKLLEIAVITLEKFVKNELDDDVPDETKLLLVDKDTIQNAVSASHDLHLLKIDNREDEIITRANNWMAALMEQIHQDEEIKRNRDRICEINNLIDHLNDELDNLDLHGGL</sequence>
<evidence type="ECO:0000256" key="8">
    <source>
        <dbReference type="ARBA" id="ARBA00023212"/>
    </source>
</evidence>
<dbReference type="SUPFAM" id="SSF52075">
    <property type="entry name" value="Outer arm dynein light chain 1"/>
    <property type="match status" value="1"/>
</dbReference>
<evidence type="ECO:0000256" key="1">
    <source>
        <dbReference type="ARBA" id="ARBA00004611"/>
    </source>
</evidence>
<feature type="coiled-coil region" evidence="12">
    <location>
        <begin position="202"/>
        <end position="229"/>
    </location>
</feature>
<organism evidence="13">
    <name type="scientific">Saccoglossus kowalevskii</name>
    <name type="common">Acorn worm</name>
    <dbReference type="NCBI Taxonomy" id="10224"/>
    <lineage>
        <taxon>Eukaryota</taxon>
        <taxon>Metazoa</taxon>
        <taxon>Hemichordata</taxon>
        <taxon>Enteropneusta</taxon>
        <taxon>Harrimaniidae</taxon>
        <taxon>Saccoglossus</taxon>
    </lineage>
</organism>
<comment type="similarity">
    <text evidence="10">Belongs to the DRC3 family.</text>
</comment>
<evidence type="ECO:0000256" key="12">
    <source>
        <dbReference type="SAM" id="Coils"/>
    </source>
</evidence>
<evidence type="ECO:0000256" key="4">
    <source>
        <dbReference type="ARBA" id="ARBA00022737"/>
    </source>
</evidence>
<dbReference type="EMBL" id="GU076036">
    <property type="protein sequence ID" value="ACY92565.1"/>
    <property type="molecule type" value="mRNA"/>
</dbReference>
<keyword evidence="4" id="KW-0677">Repeat</keyword>
<dbReference type="OrthoDB" id="27917at2759"/>
<dbReference type="PROSITE" id="PS51450">
    <property type="entry name" value="LRR"/>
    <property type="match status" value="4"/>
</dbReference>
<dbReference type="RefSeq" id="NP_001161581.1">
    <property type="nucleotide sequence ID" value="NM_001168109.1"/>
</dbReference>
<evidence type="ECO:0000313" key="13">
    <source>
        <dbReference type="EMBL" id="ACY92565.1"/>
    </source>
</evidence>
<evidence type="ECO:0000256" key="10">
    <source>
        <dbReference type="ARBA" id="ARBA00038378"/>
    </source>
</evidence>
<evidence type="ECO:0000256" key="7">
    <source>
        <dbReference type="ARBA" id="ARBA00023069"/>
    </source>
</evidence>
<keyword evidence="9" id="KW-0966">Cell projection</keyword>
<dbReference type="InterPro" id="IPR032675">
    <property type="entry name" value="LRR_dom_sf"/>
</dbReference>
<dbReference type="InterPro" id="IPR050576">
    <property type="entry name" value="Cilia_flagella_integrity"/>
</dbReference>
<accession>D1LX59</accession>
<dbReference type="AlphaFoldDB" id="D1LX59"/>
<keyword evidence="8" id="KW-0206">Cytoskeleton</keyword>
<evidence type="ECO:0000256" key="5">
    <source>
        <dbReference type="ARBA" id="ARBA00022846"/>
    </source>
</evidence>
<reference evidence="15" key="2">
    <citation type="submission" date="2025-05" db="UniProtKB">
        <authorList>
            <consortium name="RefSeq"/>
        </authorList>
    </citation>
    <scope>IDENTIFICATION</scope>
</reference>
<dbReference type="KEGG" id="sko:100313649"/>
<keyword evidence="14" id="KW-1185">Reference proteome</keyword>
<keyword evidence="5" id="KW-0282">Flagellum</keyword>
<dbReference type="Proteomes" id="UP000694865">
    <property type="component" value="Unplaced"/>
</dbReference>
<evidence type="ECO:0000256" key="6">
    <source>
        <dbReference type="ARBA" id="ARBA00023054"/>
    </source>
</evidence>
<keyword evidence="3" id="KW-0433">Leucine-rich repeat</keyword>
<dbReference type="PANTHER" id="PTHR45973">
    <property type="entry name" value="PROTEIN PHOSPHATASE 1 REGULATORY SUBUNIT SDS22-RELATED"/>
    <property type="match status" value="1"/>
</dbReference>
<dbReference type="SMART" id="SM00365">
    <property type="entry name" value="LRR_SD22"/>
    <property type="match status" value="4"/>
</dbReference>
<keyword evidence="2" id="KW-0963">Cytoplasm</keyword>